<keyword evidence="3" id="KW-1185">Reference proteome</keyword>
<protein>
    <recommendedName>
        <fullName evidence="4">Transmembrane protein</fullName>
    </recommendedName>
</protein>
<dbReference type="Proteomes" id="UP001162031">
    <property type="component" value="Unassembled WGS sequence"/>
</dbReference>
<organism evidence="2 3">
    <name type="scientific">Hyaloperonospora brassicae</name>
    <name type="common">Brassica downy mildew</name>
    <name type="synonym">Peronospora brassicae</name>
    <dbReference type="NCBI Taxonomy" id="162125"/>
    <lineage>
        <taxon>Eukaryota</taxon>
        <taxon>Sar</taxon>
        <taxon>Stramenopiles</taxon>
        <taxon>Oomycota</taxon>
        <taxon>Peronosporomycetes</taxon>
        <taxon>Peronosporales</taxon>
        <taxon>Peronosporaceae</taxon>
        <taxon>Hyaloperonospora</taxon>
    </lineage>
</organism>
<accession>A0AAV0TB70</accession>
<evidence type="ECO:0000313" key="2">
    <source>
        <dbReference type="EMBL" id="CAI5716912.1"/>
    </source>
</evidence>
<proteinExistence type="predicted"/>
<keyword evidence="1" id="KW-0472">Membrane</keyword>
<keyword evidence="1" id="KW-0812">Transmembrane</keyword>
<evidence type="ECO:0008006" key="4">
    <source>
        <dbReference type="Google" id="ProtNLM"/>
    </source>
</evidence>
<sequence length="438" mass="47024">MGSIAYTTSSRCISKTHIQCGTHSQSSHSISSVHIAVLVRTPERAGRRREQQPVLTPTDFCHRRSASQPMRNMQSYLLVPFVLCCVVCLALPEAADASECSACGYLARNCSDASDGVDVCDVTGGIQIDDVFCNDQECSCANGHECVSTVVGCSTIFQARTRRRCVGNATLSRRFTQCAVDQDLTSLSASNVAQDWIYFKQGHKCQSMDCLAVKMFHHSGLVQCGNLLAVWKTTDSAVATSTPLDSRSMDGDVVYHFIADGSRAKDMKAGTFLYSVPWSTKAGALLPTQAQSTATGSCYVLQTRNQPNSTCEGVYLQFDASVEFANSDEYVMSKLSWPVWLAVIGSVAAAIASVAVVSVVIYRSQHMDVSLPVENDEDGGLLYGKGNLRDSKDFSPINATCPGTPLPVPGNGRMSTDLRQRAAPDAAQLEAGACTTAL</sequence>
<name>A0AAV0TB70_HYABA</name>
<dbReference type="AlphaFoldDB" id="A0AAV0TB70"/>
<comment type="caution">
    <text evidence="2">The sequence shown here is derived from an EMBL/GenBank/DDBJ whole genome shotgun (WGS) entry which is preliminary data.</text>
</comment>
<dbReference type="EMBL" id="CANTFL010000173">
    <property type="protein sequence ID" value="CAI5716912.1"/>
    <property type="molecule type" value="Genomic_DNA"/>
</dbReference>
<gene>
    <name evidence="2" type="ORF">HBR001_LOCUS1720</name>
</gene>
<keyword evidence="1" id="KW-1133">Transmembrane helix</keyword>
<evidence type="ECO:0000256" key="1">
    <source>
        <dbReference type="SAM" id="Phobius"/>
    </source>
</evidence>
<reference evidence="2" key="1">
    <citation type="submission" date="2022-12" db="EMBL/GenBank/DDBJ databases">
        <authorList>
            <person name="Webb A."/>
        </authorList>
    </citation>
    <scope>NUCLEOTIDE SEQUENCE</scope>
    <source>
        <strain evidence="2">Hp1</strain>
    </source>
</reference>
<evidence type="ECO:0000313" key="3">
    <source>
        <dbReference type="Proteomes" id="UP001162031"/>
    </source>
</evidence>
<feature type="transmembrane region" description="Helical" evidence="1">
    <location>
        <begin position="337"/>
        <end position="362"/>
    </location>
</feature>